<feature type="compositionally biased region" description="Basic and acidic residues" evidence="1">
    <location>
        <begin position="64"/>
        <end position="73"/>
    </location>
</feature>
<dbReference type="Proteomes" id="UP001233172">
    <property type="component" value="Unassembled WGS sequence"/>
</dbReference>
<sequence length="514" mass="58086">MIIAKVDEAESIKLQKRYISKELTQRQMCRKSNIDGISEKQSDVCEKISSTEEKTDASDDESDNDCRPDPNKQLRKLNDKQMRVKLPSLALACDRYGVSDRAATGIASAVFQDVGILHERDVSKVIDRSKVRRERCKKRGTLCASVSNTITGLYFDGRKDSTMTLIKECDGKFHRKLITEEHISIISEPGSIYFGHITPTAGSSKVIAAELIAYLSKKNVDLGGIKAVGCDGTVANTGNRGDIIRLLEVALDTPLQWFVCQLHANELPLRHLFEHLDGPTNGPKGFSGPIGKSLVDCEKLPVVKYKPINCVLPSGLNSDDLSTDQKYLFDVHRYGGRHVHNTILKSRYLTDELKKVFDPVIQRNAFFTHPEDLLLAMLTDEKSEIRELALRRILKSRKQKRTSSVRSFCVPLINFEATSYIDMIDWQKTSITEPPIVMDIDDDTFLIMIREEDTPRLDFARYPCHTQSVERHIKLVTEASQVVCGPEKRDGFIRARLESRSKMPKLDTKAQHHL</sequence>
<organism evidence="2 3">
    <name type="scientific">Biomphalaria pfeifferi</name>
    <name type="common">Bloodfluke planorb</name>
    <name type="synonym">Freshwater snail</name>
    <dbReference type="NCBI Taxonomy" id="112525"/>
    <lineage>
        <taxon>Eukaryota</taxon>
        <taxon>Metazoa</taxon>
        <taxon>Spiralia</taxon>
        <taxon>Lophotrochozoa</taxon>
        <taxon>Mollusca</taxon>
        <taxon>Gastropoda</taxon>
        <taxon>Heterobranchia</taxon>
        <taxon>Euthyneura</taxon>
        <taxon>Panpulmonata</taxon>
        <taxon>Hygrophila</taxon>
        <taxon>Lymnaeoidea</taxon>
        <taxon>Planorbidae</taxon>
        <taxon>Biomphalaria</taxon>
    </lineage>
</organism>
<proteinExistence type="predicted"/>
<dbReference type="PANTHER" id="PTHR46409">
    <property type="entry name" value="HTH PSQ-TYPE DOMAIN-CONTAINING PROTEIN"/>
    <property type="match status" value="1"/>
</dbReference>
<protein>
    <submittedName>
        <fullName evidence="2">Uncharacterized protein</fullName>
    </submittedName>
</protein>
<reference evidence="2" key="2">
    <citation type="submission" date="2023-04" db="EMBL/GenBank/DDBJ databases">
        <authorList>
            <person name="Bu L."/>
            <person name="Lu L."/>
            <person name="Laidemitt M.R."/>
            <person name="Zhang S.M."/>
            <person name="Mutuku M."/>
            <person name="Mkoji G."/>
            <person name="Steinauer M."/>
            <person name="Loker E.S."/>
        </authorList>
    </citation>
    <scope>NUCLEOTIDE SEQUENCE</scope>
    <source>
        <strain evidence="2">KasaAsao</strain>
        <tissue evidence="2">Whole Snail</tissue>
    </source>
</reference>
<comment type="caution">
    <text evidence="2">The sequence shown here is derived from an EMBL/GenBank/DDBJ whole genome shotgun (WGS) entry which is preliminary data.</text>
</comment>
<dbReference type="AlphaFoldDB" id="A0AAD8C6N0"/>
<keyword evidence="3" id="KW-1185">Reference proteome</keyword>
<reference evidence="2" key="1">
    <citation type="journal article" date="2023" name="PLoS Negl. Trop. Dis.">
        <title>A genome sequence for Biomphalaria pfeifferi, the major vector snail for the human-infecting parasite Schistosoma mansoni.</title>
        <authorList>
            <person name="Bu L."/>
            <person name="Lu L."/>
            <person name="Laidemitt M.R."/>
            <person name="Zhang S.M."/>
            <person name="Mutuku M."/>
            <person name="Mkoji G."/>
            <person name="Steinauer M."/>
            <person name="Loker E.S."/>
        </authorList>
    </citation>
    <scope>NUCLEOTIDE SEQUENCE</scope>
    <source>
        <strain evidence="2">KasaAsao</strain>
    </source>
</reference>
<evidence type="ECO:0000256" key="1">
    <source>
        <dbReference type="SAM" id="MobiDB-lite"/>
    </source>
</evidence>
<gene>
    <name evidence="2" type="ORF">Bpfe_003672</name>
</gene>
<feature type="compositionally biased region" description="Basic and acidic residues" evidence="1">
    <location>
        <begin position="45"/>
        <end position="57"/>
    </location>
</feature>
<dbReference type="EMBL" id="JASAOG010000009">
    <property type="protein sequence ID" value="KAK0066937.1"/>
    <property type="molecule type" value="Genomic_DNA"/>
</dbReference>
<accession>A0AAD8C6N0</accession>
<dbReference type="PANTHER" id="PTHR46409:SF1">
    <property type="entry name" value="HTH PSQ-TYPE DOMAIN-CONTAINING PROTEIN"/>
    <property type="match status" value="1"/>
</dbReference>
<evidence type="ECO:0000313" key="3">
    <source>
        <dbReference type="Proteomes" id="UP001233172"/>
    </source>
</evidence>
<name>A0AAD8C6N0_BIOPF</name>
<feature type="region of interest" description="Disordered" evidence="1">
    <location>
        <begin position="45"/>
        <end position="73"/>
    </location>
</feature>
<evidence type="ECO:0000313" key="2">
    <source>
        <dbReference type="EMBL" id="KAK0066937.1"/>
    </source>
</evidence>